<organism evidence="1 2">
    <name type="scientific">Cylindrobasidium torrendii FP15055 ss-10</name>
    <dbReference type="NCBI Taxonomy" id="1314674"/>
    <lineage>
        <taxon>Eukaryota</taxon>
        <taxon>Fungi</taxon>
        <taxon>Dikarya</taxon>
        <taxon>Basidiomycota</taxon>
        <taxon>Agaricomycotina</taxon>
        <taxon>Agaricomycetes</taxon>
        <taxon>Agaricomycetidae</taxon>
        <taxon>Agaricales</taxon>
        <taxon>Marasmiineae</taxon>
        <taxon>Physalacriaceae</taxon>
        <taxon>Cylindrobasidium</taxon>
    </lineage>
</organism>
<evidence type="ECO:0000313" key="1">
    <source>
        <dbReference type="EMBL" id="KIY61011.1"/>
    </source>
</evidence>
<sequence>MSIPDTASMPMFLRAEDFSFSDEFSDLVEFSFLPGRDDMVPWVEYSGGLPPKSLWGDSICGENTITIQSDMYDFLDMGALSFVPSDETLLKILETAEHNRKCPLDDRITLGDDIPEFNTELCEYTLTIARSITETIFTRDPYTGIVQEHSPPYPDIPRFKLTANPWMVSTHAYGAAFCHRIHLPLVQRVGASIESGTLPTVFKPVFKPASFRRNNVPTLTCGTSGSDVA</sequence>
<evidence type="ECO:0000313" key="2">
    <source>
        <dbReference type="Proteomes" id="UP000054007"/>
    </source>
</evidence>
<dbReference type="AlphaFoldDB" id="A0A0D7AUP9"/>
<dbReference type="EMBL" id="KN881099">
    <property type="protein sequence ID" value="KIY61011.1"/>
    <property type="molecule type" value="Genomic_DNA"/>
</dbReference>
<reference evidence="1 2" key="1">
    <citation type="journal article" date="2015" name="Fungal Genet. Biol.">
        <title>Evolution of novel wood decay mechanisms in Agaricales revealed by the genome sequences of Fistulina hepatica and Cylindrobasidium torrendii.</title>
        <authorList>
            <person name="Floudas D."/>
            <person name="Held B.W."/>
            <person name="Riley R."/>
            <person name="Nagy L.G."/>
            <person name="Koehler G."/>
            <person name="Ransdell A.S."/>
            <person name="Younus H."/>
            <person name="Chow J."/>
            <person name="Chiniquy J."/>
            <person name="Lipzen A."/>
            <person name="Tritt A."/>
            <person name="Sun H."/>
            <person name="Haridas S."/>
            <person name="LaButti K."/>
            <person name="Ohm R.A."/>
            <person name="Kues U."/>
            <person name="Blanchette R.A."/>
            <person name="Grigoriev I.V."/>
            <person name="Minto R.E."/>
            <person name="Hibbett D.S."/>
        </authorList>
    </citation>
    <scope>NUCLEOTIDE SEQUENCE [LARGE SCALE GENOMIC DNA]</scope>
    <source>
        <strain evidence="1 2">FP15055 ss-10</strain>
    </source>
</reference>
<keyword evidence="2" id="KW-1185">Reference proteome</keyword>
<name>A0A0D7AUP9_9AGAR</name>
<accession>A0A0D7AUP9</accession>
<dbReference type="Proteomes" id="UP000054007">
    <property type="component" value="Unassembled WGS sequence"/>
</dbReference>
<proteinExistence type="predicted"/>
<protein>
    <submittedName>
        <fullName evidence="1">Uncharacterized protein</fullName>
    </submittedName>
</protein>
<feature type="non-terminal residue" evidence="1">
    <location>
        <position position="229"/>
    </location>
</feature>
<gene>
    <name evidence="1" type="ORF">CYLTODRAFT_251403</name>
</gene>
<dbReference type="OrthoDB" id="3098341at2759"/>